<evidence type="ECO:0000256" key="7">
    <source>
        <dbReference type="SAM" id="Phobius"/>
    </source>
</evidence>
<comment type="subcellular location">
    <subcellularLocation>
        <location evidence="1">Membrane</location>
        <topology evidence="1">Multi-pass membrane protein</topology>
    </subcellularLocation>
</comment>
<dbReference type="Pfam" id="PF00474">
    <property type="entry name" value="SSF"/>
    <property type="match status" value="1"/>
</dbReference>
<dbReference type="EMBL" id="JACHXR010000001">
    <property type="protein sequence ID" value="MBB3229334.1"/>
    <property type="molecule type" value="Genomic_DNA"/>
</dbReference>
<dbReference type="PROSITE" id="PS50283">
    <property type="entry name" value="NA_SOLUT_SYMP_3"/>
    <property type="match status" value="1"/>
</dbReference>
<feature type="transmembrane region" description="Helical" evidence="7">
    <location>
        <begin position="193"/>
        <end position="213"/>
    </location>
</feature>
<feature type="transmembrane region" description="Helical" evidence="7">
    <location>
        <begin position="436"/>
        <end position="456"/>
    </location>
</feature>
<evidence type="ECO:0000313" key="8">
    <source>
        <dbReference type="EMBL" id="MBB3229334.1"/>
    </source>
</evidence>
<dbReference type="Gene3D" id="1.20.1730.10">
    <property type="entry name" value="Sodium/glucose cotransporter"/>
    <property type="match status" value="1"/>
</dbReference>
<evidence type="ECO:0000256" key="5">
    <source>
        <dbReference type="ARBA" id="ARBA00023136"/>
    </source>
</evidence>
<keyword evidence="3 7" id="KW-0812">Transmembrane</keyword>
<feature type="transmembrane region" description="Helical" evidence="7">
    <location>
        <begin position="320"/>
        <end position="344"/>
    </location>
</feature>
<evidence type="ECO:0000313" key="9">
    <source>
        <dbReference type="Proteomes" id="UP000518892"/>
    </source>
</evidence>
<feature type="transmembrane region" description="Helical" evidence="7">
    <location>
        <begin position="244"/>
        <end position="263"/>
    </location>
</feature>
<keyword evidence="4 7" id="KW-1133">Transmembrane helix</keyword>
<feature type="transmembrane region" description="Helical" evidence="7">
    <location>
        <begin position="162"/>
        <end position="181"/>
    </location>
</feature>
<feature type="transmembrane region" description="Helical" evidence="7">
    <location>
        <begin position="383"/>
        <end position="401"/>
    </location>
</feature>
<feature type="transmembrane region" description="Helical" evidence="7">
    <location>
        <begin position="413"/>
        <end position="430"/>
    </location>
</feature>
<feature type="transmembrane region" description="Helical" evidence="7">
    <location>
        <begin position="284"/>
        <end position="308"/>
    </location>
</feature>
<feature type="transmembrane region" description="Helical" evidence="7">
    <location>
        <begin position="119"/>
        <end position="142"/>
    </location>
</feature>
<feature type="transmembrane region" description="Helical" evidence="7">
    <location>
        <begin position="468"/>
        <end position="488"/>
    </location>
</feature>
<feature type="transmembrane region" description="Helical" evidence="7">
    <location>
        <begin position="76"/>
        <end position="98"/>
    </location>
</feature>
<sequence>MHALTLASFLFFTGLVAFITWRITRRDDHTSTGGMFLAGRSLTFPLIAGSLLMTNLSTEQMVGLNGSAFSDGLSVMAWEVVAVIALVALALFFLPRFLRSGIATLPQLLEIRFDKGTQLICNVIFLIAYAVILLPIILYSGAMGLQGMLDLHGLTGIQSDTTLLWLTVWVVGLIGAVYALFGGLRTVAVSDTLNGVGLLTGGFVIVYFGLQAISDGSGVMAGWEILKETNPDKLDSIGRADQQVPFFTLFTGVFLINVFYWTTNQQIIQRTFAAKTLAEGQKGVLLTGFFKLLGPLYLVLPGIIAYHLYADQGVVADEAYGHLVFNVLPAPLTGFFAAVMVGAILSSFNSALNSTTTLFSLGLYKAVLNKEASDAQVVRSSKVFGWIMAIAAMTIAPLLAGQESLFSYLQKMNAIYFIPILAVVVVGLLTRHVPPMAAKIALIGGCLLIFAGYFIPPFDKLPVVMHEFHFVAMVFALLVAVMLIIGKLRPRETPWVHEDSGAVDLTPWKGAVPAGMALLILVVAIYVAFAG</sequence>
<feature type="transmembrane region" description="Helical" evidence="7">
    <location>
        <begin position="36"/>
        <end position="56"/>
    </location>
</feature>
<proteinExistence type="inferred from homology"/>
<dbReference type="NCBIfam" id="NF007790">
    <property type="entry name" value="PRK10484.1"/>
    <property type="match status" value="1"/>
</dbReference>
<comment type="caution">
    <text evidence="8">The sequence shown here is derived from an EMBL/GenBank/DDBJ whole genome shotgun (WGS) entry which is preliminary data.</text>
</comment>
<evidence type="ECO:0000256" key="3">
    <source>
        <dbReference type="ARBA" id="ARBA00022692"/>
    </source>
</evidence>
<feature type="transmembrane region" description="Helical" evidence="7">
    <location>
        <begin position="6"/>
        <end position="24"/>
    </location>
</feature>
<dbReference type="InterPro" id="IPR038377">
    <property type="entry name" value="Na/Glc_symporter_sf"/>
</dbReference>
<dbReference type="InterPro" id="IPR001734">
    <property type="entry name" value="Na/solute_symporter"/>
</dbReference>
<dbReference type="RefSeq" id="WP_183381868.1">
    <property type="nucleotide sequence ID" value="NZ_JACHXR010000001.1"/>
</dbReference>
<evidence type="ECO:0000256" key="2">
    <source>
        <dbReference type="ARBA" id="ARBA00006434"/>
    </source>
</evidence>
<keyword evidence="5 7" id="KW-0472">Membrane</keyword>
<gene>
    <name evidence="8" type="ORF">FHR97_000149</name>
</gene>
<protein>
    <submittedName>
        <fullName evidence="8">SSS family solute:Na+ symporter</fullName>
    </submittedName>
</protein>
<dbReference type="CDD" id="cd10328">
    <property type="entry name" value="SLC5sbd_YidK"/>
    <property type="match status" value="1"/>
</dbReference>
<dbReference type="NCBIfam" id="TIGR00813">
    <property type="entry name" value="sss"/>
    <property type="match status" value="1"/>
</dbReference>
<evidence type="ECO:0000256" key="1">
    <source>
        <dbReference type="ARBA" id="ARBA00004141"/>
    </source>
</evidence>
<dbReference type="AlphaFoldDB" id="A0A7W5EQ02"/>
<reference evidence="8 9" key="1">
    <citation type="submission" date="2020-08" db="EMBL/GenBank/DDBJ databases">
        <title>Genomic Encyclopedia of Type Strains, Phase III (KMG-III): the genomes of soil and plant-associated and newly described type strains.</title>
        <authorList>
            <person name="Whitman W."/>
        </authorList>
    </citation>
    <scope>NUCLEOTIDE SEQUENCE [LARGE SCALE GENOMIC DNA]</scope>
    <source>
        <strain evidence="8 9">CECT 7744</strain>
    </source>
</reference>
<dbReference type="Proteomes" id="UP000518892">
    <property type="component" value="Unassembled WGS sequence"/>
</dbReference>
<dbReference type="PANTHER" id="PTHR11819">
    <property type="entry name" value="SOLUTE CARRIER FAMILY 5"/>
    <property type="match status" value="1"/>
</dbReference>
<evidence type="ECO:0000256" key="4">
    <source>
        <dbReference type="ARBA" id="ARBA00022989"/>
    </source>
</evidence>
<dbReference type="GO" id="GO:0005412">
    <property type="term" value="F:D-glucose:sodium symporter activity"/>
    <property type="evidence" value="ECO:0007669"/>
    <property type="project" value="TreeGrafter"/>
</dbReference>
<dbReference type="PANTHER" id="PTHR11819:SF195">
    <property type="entry name" value="SODIUM_GLUCOSE COTRANSPORTER 4"/>
    <property type="match status" value="1"/>
</dbReference>
<dbReference type="GO" id="GO:0005886">
    <property type="term" value="C:plasma membrane"/>
    <property type="evidence" value="ECO:0007669"/>
    <property type="project" value="TreeGrafter"/>
</dbReference>
<feature type="transmembrane region" description="Helical" evidence="7">
    <location>
        <begin position="508"/>
        <end position="529"/>
    </location>
</feature>
<organism evidence="8 9">
    <name type="scientific">Halomonas stenophila</name>
    <dbReference type="NCBI Taxonomy" id="795312"/>
    <lineage>
        <taxon>Bacteria</taxon>
        <taxon>Pseudomonadati</taxon>
        <taxon>Pseudomonadota</taxon>
        <taxon>Gammaproteobacteria</taxon>
        <taxon>Oceanospirillales</taxon>
        <taxon>Halomonadaceae</taxon>
        <taxon>Halomonas</taxon>
    </lineage>
</organism>
<accession>A0A7W5EQ02</accession>
<keyword evidence="9" id="KW-1185">Reference proteome</keyword>
<comment type="similarity">
    <text evidence="2 6">Belongs to the sodium:solute symporter (SSF) (TC 2.A.21) family.</text>
</comment>
<name>A0A7W5EQ02_9GAMM</name>
<evidence type="ECO:0000256" key="6">
    <source>
        <dbReference type="RuleBase" id="RU362091"/>
    </source>
</evidence>